<feature type="transmembrane region" description="Helical" evidence="1">
    <location>
        <begin position="267"/>
        <end position="285"/>
    </location>
</feature>
<comment type="caution">
    <text evidence="2">The sequence shown here is derived from an EMBL/GenBank/DDBJ whole genome shotgun (WGS) entry which is preliminary data.</text>
</comment>
<reference evidence="2 3" key="1">
    <citation type="submission" date="2019-12" db="EMBL/GenBank/DDBJ databases">
        <title>Novel species isolated from a subtropical stream in China.</title>
        <authorList>
            <person name="Lu H."/>
        </authorList>
    </citation>
    <scope>NUCLEOTIDE SEQUENCE [LARGE SCALE GENOMIC DNA]</scope>
    <source>
        <strain evidence="2 3">FT107W</strain>
    </source>
</reference>
<feature type="transmembrane region" description="Helical" evidence="1">
    <location>
        <begin position="207"/>
        <end position="227"/>
    </location>
</feature>
<evidence type="ECO:0000256" key="1">
    <source>
        <dbReference type="SAM" id="Phobius"/>
    </source>
</evidence>
<organism evidence="2 3">
    <name type="scientific">Duganella vulcania</name>
    <dbReference type="NCBI Taxonomy" id="2692166"/>
    <lineage>
        <taxon>Bacteria</taxon>
        <taxon>Pseudomonadati</taxon>
        <taxon>Pseudomonadota</taxon>
        <taxon>Betaproteobacteria</taxon>
        <taxon>Burkholderiales</taxon>
        <taxon>Oxalobacteraceae</taxon>
        <taxon>Telluria group</taxon>
        <taxon>Duganella</taxon>
    </lineage>
</organism>
<dbReference type="EMBL" id="WWCV01000028">
    <property type="protein sequence ID" value="MYN18359.1"/>
    <property type="molecule type" value="Genomic_DNA"/>
</dbReference>
<dbReference type="AlphaFoldDB" id="A0A845HLL9"/>
<keyword evidence="3" id="KW-1185">Reference proteome</keyword>
<evidence type="ECO:0000313" key="2">
    <source>
        <dbReference type="EMBL" id="MYN18359.1"/>
    </source>
</evidence>
<sequence>MRSQRFDRLFVLGIPLLALAMGALALGLPRYFVLIISLDLALLGYHHVISTYTRLLFDLKSARQHWALLLPLPVAVFAGVYLLIRLGGLTAVATLYMHWQWYHYTRQSEGINKAYGMKTRSVQAGNPAFNRFIFYLVPVAAFLTMSARPGSTFLSIEIWKLPVPQWLAMATLAAAGACLAWWLWAQLRALRDGTLGRLHFAYLCSHYLIYLVAYAAIGDITTGWLVINVWHNAQYIAFVWLFNSNQFKDGINPEQRALSWLSQEGRWPLYLLACLALTGVVYRAIDVSNAWFANYTLVPLVVIAYQGINFHHYIVDSIIWKLRKREVQSALKIG</sequence>
<name>A0A845HLL9_9BURK</name>
<gene>
    <name evidence="2" type="ORF">GTP81_16535</name>
</gene>
<feature type="transmembrane region" description="Helical" evidence="1">
    <location>
        <begin position="69"/>
        <end position="96"/>
    </location>
</feature>
<evidence type="ECO:0000313" key="3">
    <source>
        <dbReference type="Proteomes" id="UP000484875"/>
    </source>
</evidence>
<dbReference type="Proteomes" id="UP000484875">
    <property type="component" value="Unassembled WGS sequence"/>
</dbReference>
<feature type="transmembrane region" description="Helical" evidence="1">
    <location>
        <begin position="166"/>
        <end position="187"/>
    </location>
</feature>
<protein>
    <submittedName>
        <fullName evidence="2">Uncharacterized protein</fullName>
    </submittedName>
</protein>
<feature type="transmembrane region" description="Helical" evidence="1">
    <location>
        <begin position="128"/>
        <end position="145"/>
    </location>
</feature>
<keyword evidence="1" id="KW-1133">Transmembrane helix</keyword>
<accession>A0A845HLL9</accession>
<keyword evidence="1" id="KW-0472">Membrane</keyword>
<keyword evidence="1" id="KW-0812">Transmembrane</keyword>
<feature type="transmembrane region" description="Helical" evidence="1">
    <location>
        <begin position="291"/>
        <end position="315"/>
    </location>
</feature>
<proteinExistence type="predicted"/>